<dbReference type="PANTHER" id="PTHR48060">
    <property type="entry name" value="DNA DAMAGE-REPAIR/TOLERATION PROTEIN DRT100"/>
    <property type="match status" value="1"/>
</dbReference>
<name>A0A6N2KLJ9_SALVM</name>
<dbReference type="InterPro" id="IPR053211">
    <property type="entry name" value="DNA_repair-toleration"/>
</dbReference>
<organism evidence="2">
    <name type="scientific">Salix viminalis</name>
    <name type="common">Common osier</name>
    <name type="synonym">Basket willow</name>
    <dbReference type="NCBI Taxonomy" id="40686"/>
    <lineage>
        <taxon>Eukaryota</taxon>
        <taxon>Viridiplantae</taxon>
        <taxon>Streptophyta</taxon>
        <taxon>Embryophyta</taxon>
        <taxon>Tracheophyta</taxon>
        <taxon>Spermatophyta</taxon>
        <taxon>Magnoliopsida</taxon>
        <taxon>eudicotyledons</taxon>
        <taxon>Gunneridae</taxon>
        <taxon>Pentapetalae</taxon>
        <taxon>rosids</taxon>
        <taxon>fabids</taxon>
        <taxon>Malpighiales</taxon>
        <taxon>Salicaceae</taxon>
        <taxon>Saliceae</taxon>
        <taxon>Salix</taxon>
    </lineage>
</organism>
<sequence length="183" mass="19924">MKNFMGNSSLNQLMILGSLSTNLTQTNSYGNIPSSFRNLTQLTVLMLNGSKLTSQISSRIGNHNPLTALYLGENKLHGLIPESVHRLQTLEELDLGFKHNATIPQLKLEVSASSGCNLEISKGDNLGKNSATLCVLHSLVHSTSYSGIHRNKTMKKTSTGAKVYKKTTLFNFSTGARQDDGLD</sequence>
<dbReference type="PANTHER" id="PTHR48060:SF21">
    <property type="entry name" value="L DOMAIN-LIKE PROTEIN"/>
    <property type="match status" value="1"/>
</dbReference>
<reference evidence="2" key="1">
    <citation type="submission" date="2019-03" db="EMBL/GenBank/DDBJ databases">
        <authorList>
            <person name="Mank J."/>
            <person name="Almeida P."/>
        </authorList>
    </citation>
    <scope>NUCLEOTIDE SEQUENCE</scope>
    <source>
        <strain evidence="2">78183</strain>
    </source>
</reference>
<proteinExistence type="predicted"/>
<dbReference type="SUPFAM" id="SSF52058">
    <property type="entry name" value="L domain-like"/>
    <property type="match status" value="1"/>
</dbReference>
<accession>A0A6N2KLJ9</accession>
<evidence type="ECO:0000256" key="1">
    <source>
        <dbReference type="ARBA" id="ARBA00022729"/>
    </source>
</evidence>
<keyword evidence="1" id="KW-0732">Signal</keyword>
<evidence type="ECO:0008006" key="3">
    <source>
        <dbReference type="Google" id="ProtNLM"/>
    </source>
</evidence>
<gene>
    <name evidence="2" type="ORF">SVIM_LOCUS41915</name>
</gene>
<protein>
    <recommendedName>
        <fullName evidence="3">Leucine-rich repeat-containing N-terminal plant-type domain-containing protein</fullName>
    </recommendedName>
</protein>
<dbReference type="Gene3D" id="3.80.10.10">
    <property type="entry name" value="Ribonuclease Inhibitor"/>
    <property type="match status" value="1"/>
</dbReference>
<dbReference type="AlphaFoldDB" id="A0A6N2KLJ9"/>
<evidence type="ECO:0000313" key="2">
    <source>
        <dbReference type="EMBL" id="VFU24083.1"/>
    </source>
</evidence>
<dbReference type="InterPro" id="IPR032675">
    <property type="entry name" value="LRR_dom_sf"/>
</dbReference>
<dbReference type="EMBL" id="CAADRP010000158">
    <property type="protein sequence ID" value="VFU24083.1"/>
    <property type="molecule type" value="Genomic_DNA"/>
</dbReference>